<protein>
    <submittedName>
        <fullName evidence="10">ABC transporter permease</fullName>
    </submittedName>
</protein>
<evidence type="ECO:0000256" key="2">
    <source>
        <dbReference type="ARBA" id="ARBA00005236"/>
    </source>
</evidence>
<dbReference type="Proteomes" id="UP000239872">
    <property type="component" value="Unassembled WGS sequence"/>
</dbReference>
<proteinExistence type="inferred from homology"/>
<dbReference type="EMBL" id="PPSL01000003">
    <property type="protein sequence ID" value="PQJ11124.1"/>
    <property type="molecule type" value="Genomic_DNA"/>
</dbReference>
<comment type="similarity">
    <text evidence="2">Belongs to the ABC-4 integral membrane protein family. LolC/E subfamily.</text>
</comment>
<keyword evidence="6 7" id="KW-0472">Membrane</keyword>
<comment type="caution">
    <text evidence="10">The sequence shown here is derived from an EMBL/GenBank/DDBJ whole genome shotgun (WGS) entry which is preliminary data.</text>
</comment>
<name>A0A2S7SWK9_9BACT</name>
<accession>A0A2S7SWK9</accession>
<dbReference type="Pfam" id="PF02687">
    <property type="entry name" value="FtsX"/>
    <property type="match status" value="1"/>
</dbReference>
<dbReference type="PANTHER" id="PTHR30489">
    <property type="entry name" value="LIPOPROTEIN-RELEASING SYSTEM TRANSMEMBRANE PROTEIN LOLE"/>
    <property type="match status" value="1"/>
</dbReference>
<dbReference type="InterPro" id="IPR051447">
    <property type="entry name" value="Lipoprotein-release_system"/>
</dbReference>
<feature type="transmembrane region" description="Helical" evidence="7">
    <location>
        <begin position="327"/>
        <end position="355"/>
    </location>
</feature>
<sequence>MIWTIAARYFRGKGTANAVPLLSRISMAAIAVCSAAMIVVFSVFNGFDAFVKDNHKAFCPDIKISIVRGKFFPASAIGLDEIKKINGVLFVSPVIEDNALAGDGDEMTGSSKQQKVVIVKGVENSYFKVNRLGDYIIEGVDSVSGGAMNTAILGVSVADALRSGVENSFNYVQLYYANPEIANPETDPLNALQSLKVHPAGIFNVDEEFDDKYVIAPLAQVQELLHAQGKYSSIEIKADSTKIGDIKKTLQQKLGNTYKVEDIADQNKNLYAMMGGEKWIIYMILLFVLLIASFNMVGALSMLVVGKQKDIAILRAMGATPGLIRTVFLLEGVLWSSAGGIIGIALGCTVCFLQQHFELIKLRGSFLMSAFPVKLVFSDSLLVIVTIMGIGFLAAWYPAIRAGNSSSLNLKSD</sequence>
<evidence type="ECO:0000256" key="3">
    <source>
        <dbReference type="ARBA" id="ARBA00022475"/>
    </source>
</evidence>
<dbReference type="Pfam" id="PF12704">
    <property type="entry name" value="MacB_PCD"/>
    <property type="match status" value="1"/>
</dbReference>
<feature type="transmembrane region" description="Helical" evidence="7">
    <location>
        <begin position="21"/>
        <end position="44"/>
    </location>
</feature>
<organism evidence="10 11">
    <name type="scientific">Flavipsychrobacter stenotrophus</name>
    <dbReference type="NCBI Taxonomy" id="2077091"/>
    <lineage>
        <taxon>Bacteria</taxon>
        <taxon>Pseudomonadati</taxon>
        <taxon>Bacteroidota</taxon>
        <taxon>Chitinophagia</taxon>
        <taxon>Chitinophagales</taxon>
        <taxon>Chitinophagaceae</taxon>
        <taxon>Flavipsychrobacter</taxon>
    </lineage>
</organism>
<evidence type="ECO:0000259" key="9">
    <source>
        <dbReference type="Pfam" id="PF12704"/>
    </source>
</evidence>
<feature type="transmembrane region" description="Helical" evidence="7">
    <location>
        <begin position="279"/>
        <end position="306"/>
    </location>
</feature>
<keyword evidence="5 7" id="KW-1133">Transmembrane helix</keyword>
<feature type="transmembrane region" description="Helical" evidence="7">
    <location>
        <begin position="375"/>
        <end position="397"/>
    </location>
</feature>
<evidence type="ECO:0000259" key="8">
    <source>
        <dbReference type="Pfam" id="PF02687"/>
    </source>
</evidence>
<evidence type="ECO:0000256" key="4">
    <source>
        <dbReference type="ARBA" id="ARBA00022692"/>
    </source>
</evidence>
<keyword evidence="4 7" id="KW-0812">Transmembrane</keyword>
<evidence type="ECO:0000256" key="5">
    <source>
        <dbReference type="ARBA" id="ARBA00022989"/>
    </source>
</evidence>
<dbReference type="GO" id="GO:0044874">
    <property type="term" value="P:lipoprotein localization to outer membrane"/>
    <property type="evidence" value="ECO:0007669"/>
    <property type="project" value="TreeGrafter"/>
</dbReference>
<dbReference type="AlphaFoldDB" id="A0A2S7SWK9"/>
<keyword evidence="3" id="KW-1003">Cell membrane</keyword>
<feature type="domain" description="ABC3 transporter permease C-terminal" evidence="8">
    <location>
        <begin position="283"/>
        <end position="405"/>
    </location>
</feature>
<dbReference type="GO" id="GO:0098797">
    <property type="term" value="C:plasma membrane protein complex"/>
    <property type="evidence" value="ECO:0007669"/>
    <property type="project" value="TreeGrafter"/>
</dbReference>
<keyword evidence="11" id="KW-1185">Reference proteome</keyword>
<dbReference type="InterPro" id="IPR025857">
    <property type="entry name" value="MacB_PCD"/>
</dbReference>
<gene>
    <name evidence="10" type="ORF">CJD36_014240</name>
</gene>
<evidence type="ECO:0000256" key="7">
    <source>
        <dbReference type="SAM" id="Phobius"/>
    </source>
</evidence>
<feature type="domain" description="MacB-like periplasmic core" evidence="9">
    <location>
        <begin position="25"/>
        <end position="241"/>
    </location>
</feature>
<dbReference type="InterPro" id="IPR003838">
    <property type="entry name" value="ABC3_permease_C"/>
</dbReference>
<reference evidence="10 11" key="1">
    <citation type="submission" date="2018-01" db="EMBL/GenBank/DDBJ databases">
        <title>A novel member of the phylum Bacteroidetes isolated from glacier ice.</title>
        <authorList>
            <person name="Liu Q."/>
            <person name="Xin Y.-H."/>
        </authorList>
    </citation>
    <scope>NUCLEOTIDE SEQUENCE [LARGE SCALE GENOMIC DNA]</scope>
    <source>
        <strain evidence="10 11">RB1R16</strain>
    </source>
</reference>
<evidence type="ECO:0000256" key="6">
    <source>
        <dbReference type="ARBA" id="ARBA00023136"/>
    </source>
</evidence>
<evidence type="ECO:0000256" key="1">
    <source>
        <dbReference type="ARBA" id="ARBA00004651"/>
    </source>
</evidence>
<dbReference type="PANTHER" id="PTHR30489:SF0">
    <property type="entry name" value="LIPOPROTEIN-RELEASING SYSTEM TRANSMEMBRANE PROTEIN LOLE"/>
    <property type="match status" value="1"/>
</dbReference>
<evidence type="ECO:0000313" key="11">
    <source>
        <dbReference type="Proteomes" id="UP000239872"/>
    </source>
</evidence>
<comment type="subcellular location">
    <subcellularLocation>
        <location evidence="1">Cell membrane</location>
        <topology evidence="1">Multi-pass membrane protein</topology>
    </subcellularLocation>
</comment>
<evidence type="ECO:0000313" key="10">
    <source>
        <dbReference type="EMBL" id="PQJ11124.1"/>
    </source>
</evidence>